<dbReference type="RefSeq" id="WP_230496030.1">
    <property type="nucleotide sequence ID" value="NZ_CAKJTG010000007.1"/>
</dbReference>
<evidence type="ECO:0000313" key="5">
    <source>
        <dbReference type="Proteomes" id="UP000789845"/>
    </source>
</evidence>
<evidence type="ECO:0000256" key="2">
    <source>
        <dbReference type="ARBA" id="ARBA00006479"/>
    </source>
</evidence>
<protein>
    <submittedName>
        <fullName evidence="4">N-acetylglucosamine repressor</fullName>
    </submittedName>
</protein>
<keyword evidence="5" id="KW-1185">Reference proteome</keyword>
<dbReference type="Gene3D" id="1.10.10.10">
    <property type="entry name" value="Winged helix-like DNA-binding domain superfamily/Winged helix DNA-binding domain"/>
    <property type="match status" value="1"/>
</dbReference>
<reference evidence="4" key="1">
    <citation type="submission" date="2021-10" db="EMBL/GenBank/DDBJ databases">
        <authorList>
            <person name="Criscuolo A."/>
        </authorList>
    </citation>
    <scope>NUCLEOTIDE SEQUENCE</scope>
    <source>
        <strain evidence="4">CIP111885</strain>
    </source>
</reference>
<evidence type="ECO:0000313" key="4">
    <source>
        <dbReference type="EMBL" id="CAG9607769.1"/>
    </source>
</evidence>
<comment type="caution">
    <text evidence="4">The sequence shown here is derived from an EMBL/GenBank/DDBJ whole genome shotgun (WGS) entry which is preliminary data.</text>
</comment>
<name>A0A9C7G8H9_9BACI</name>
<keyword evidence="3" id="KW-0859">Xylose metabolism</keyword>
<dbReference type="PANTHER" id="PTHR18964:SF149">
    <property type="entry name" value="BIFUNCTIONAL UDP-N-ACETYLGLUCOSAMINE 2-EPIMERASE_N-ACETYLMANNOSAMINE KINASE"/>
    <property type="match status" value="1"/>
</dbReference>
<dbReference type="Gene3D" id="3.30.420.40">
    <property type="match status" value="2"/>
</dbReference>
<keyword evidence="3" id="KW-0119">Carbohydrate metabolism</keyword>
<dbReference type="AlphaFoldDB" id="A0A9C7G8H9"/>
<evidence type="ECO:0000256" key="1">
    <source>
        <dbReference type="ARBA" id="ARBA00002486"/>
    </source>
</evidence>
<dbReference type="SUPFAM" id="SSF46785">
    <property type="entry name" value="Winged helix' DNA-binding domain"/>
    <property type="match status" value="1"/>
</dbReference>
<dbReference type="InterPro" id="IPR000600">
    <property type="entry name" value="ROK"/>
</dbReference>
<dbReference type="PANTHER" id="PTHR18964">
    <property type="entry name" value="ROK (REPRESSOR, ORF, KINASE) FAMILY"/>
    <property type="match status" value="1"/>
</dbReference>
<dbReference type="Pfam" id="PF00480">
    <property type="entry name" value="ROK"/>
    <property type="match status" value="1"/>
</dbReference>
<comment type="function">
    <text evidence="1">Transcriptional repressor of xylose-utilizing enzymes.</text>
</comment>
<dbReference type="InterPro" id="IPR043129">
    <property type="entry name" value="ATPase_NBD"/>
</dbReference>
<sequence length="403" mass="44756">MNNSNVKKGTNLEDIQEMNRSLLLKLIRKYRICTRAQLAKETGLKQASITKIIASLIELGIVQEVGVVDGEKGRRSIGISINNHLYKFIGVKLSRKSFSIGVYDLFGEEYKFKSEKIDMLTGATVTLNKMKTAVQELMSEYEDVAAIGIAIPGPFLKTKGKIAIITELPGWENIDIKVEFDKTFRIPVFVEHDANAAALAEWWFSENHFEHGVMVNLLAGEGVGAGIIIDGQLFAGSQGMAGEVGHMSIDYNGRKCSCGSYGCLEKYCTTYVLIKETKENLKKYPESILNDDADLTAERIFEAMEFGDELAVEMVKLMGQYMGYGIVNIANVYNPNWVIISETMSRGGEVLIHSIHETVRPRLLASVYENISIQITEFANDSILYGAAAIAADNFLKSPNRYL</sequence>
<dbReference type="GO" id="GO:0042732">
    <property type="term" value="P:D-xylose metabolic process"/>
    <property type="evidence" value="ECO:0007669"/>
    <property type="project" value="UniProtKB-KW"/>
</dbReference>
<organism evidence="4 5">
    <name type="scientific">Pseudoneobacillus rhizosphaerae</name>
    <dbReference type="NCBI Taxonomy" id="2880968"/>
    <lineage>
        <taxon>Bacteria</taxon>
        <taxon>Bacillati</taxon>
        <taxon>Bacillota</taxon>
        <taxon>Bacilli</taxon>
        <taxon>Bacillales</taxon>
        <taxon>Bacillaceae</taxon>
        <taxon>Pseudoneobacillus</taxon>
    </lineage>
</organism>
<accession>A0A9C7G8H9</accession>
<dbReference type="InterPro" id="IPR036388">
    <property type="entry name" value="WH-like_DNA-bd_sf"/>
</dbReference>
<dbReference type="InterPro" id="IPR036390">
    <property type="entry name" value="WH_DNA-bd_sf"/>
</dbReference>
<dbReference type="Proteomes" id="UP000789845">
    <property type="component" value="Unassembled WGS sequence"/>
</dbReference>
<gene>
    <name evidence="4" type="primary">nagC</name>
    <name evidence="4" type="ORF">NEOCIP111885_01461</name>
</gene>
<comment type="similarity">
    <text evidence="2">Belongs to the ROK (NagC/XylR) family.</text>
</comment>
<evidence type="ECO:0000256" key="3">
    <source>
        <dbReference type="ARBA" id="ARBA00022629"/>
    </source>
</evidence>
<dbReference type="SUPFAM" id="SSF53067">
    <property type="entry name" value="Actin-like ATPase domain"/>
    <property type="match status" value="1"/>
</dbReference>
<dbReference type="EMBL" id="CAKJTG010000007">
    <property type="protein sequence ID" value="CAG9607769.1"/>
    <property type="molecule type" value="Genomic_DNA"/>
</dbReference>
<proteinExistence type="inferred from homology"/>